<dbReference type="EMBL" id="BKCJ011851152">
    <property type="protein sequence ID" value="GFD58294.1"/>
    <property type="molecule type" value="Genomic_DNA"/>
</dbReference>
<feature type="non-terminal residue" evidence="2">
    <location>
        <position position="1"/>
    </location>
</feature>
<dbReference type="AlphaFoldDB" id="A0A699XPB2"/>
<gene>
    <name evidence="2" type="ORF">Tci_930263</name>
</gene>
<feature type="signal peptide" evidence="1">
    <location>
        <begin position="1"/>
        <end position="21"/>
    </location>
</feature>
<comment type="caution">
    <text evidence="2">The sequence shown here is derived from an EMBL/GenBank/DDBJ whole genome shotgun (WGS) entry which is preliminary data.</text>
</comment>
<sequence>HLRHTAELLLLLLLHAELVTGLDGGLELVLADILALSKSDVEGLAVEHALVHVGNSLGSLIGVAEADETEALALAEDLLLALDSDL</sequence>
<keyword evidence="1" id="KW-0732">Signal</keyword>
<evidence type="ECO:0000256" key="1">
    <source>
        <dbReference type="SAM" id="SignalP"/>
    </source>
</evidence>
<proteinExistence type="predicted"/>
<reference evidence="2" key="1">
    <citation type="journal article" date="2019" name="Sci. Rep.">
        <title>Draft genome of Tanacetum cinerariifolium, the natural source of mosquito coil.</title>
        <authorList>
            <person name="Yamashiro T."/>
            <person name="Shiraishi A."/>
            <person name="Satake H."/>
            <person name="Nakayama K."/>
        </authorList>
    </citation>
    <scope>NUCLEOTIDE SEQUENCE</scope>
</reference>
<evidence type="ECO:0000313" key="2">
    <source>
        <dbReference type="EMBL" id="GFD58294.1"/>
    </source>
</evidence>
<organism evidence="2">
    <name type="scientific">Tanacetum cinerariifolium</name>
    <name type="common">Dalmatian daisy</name>
    <name type="synonym">Chrysanthemum cinerariifolium</name>
    <dbReference type="NCBI Taxonomy" id="118510"/>
    <lineage>
        <taxon>Eukaryota</taxon>
        <taxon>Viridiplantae</taxon>
        <taxon>Streptophyta</taxon>
        <taxon>Embryophyta</taxon>
        <taxon>Tracheophyta</taxon>
        <taxon>Spermatophyta</taxon>
        <taxon>Magnoliopsida</taxon>
        <taxon>eudicotyledons</taxon>
        <taxon>Gunneridae</taxon>
        <taxon>Pentapetalae</taxon>
        <taxon>asterids</taxon>
        <taxon>campanulids</taxon>
        <taxon>Asterales</taxon>
        <taxon>Asteraceae</taxon>
        <taxon>Asteroideae</taxon>
        <taxon>Anthemideae</taxon>
        <taxon>Anthemidinae</taxon>
        <taxon>Tanacetum</taxon>
    </lineage>
</organism>
<name>A0A699XPB2_TANCI</name>
<feature type="non-terminal residue" evidence="2">
    <location>
        <position position="86"/>
    </location>
</feature>
<accession>A0A699XPB2</accession>
<feature type="chain" id="PRO_5025570611" evidence="1">
    <location>
        <begin position="22"/>
        <end position="86"/>
    </location>
</feature>
<protein>
    <submittedName>
        <fullName evidence="2">Uncharacterized protein</fullName>
    </submittedName>
</protein>